<dbReference type="Pfam" id="PF18467">
    <property type="entry name" value="DUF5613"/>
    <property type="match status" value="1"/>
</dbReference>
<evidence type="ECO:0000259" key="1">
    <source>
        <dbReference type="PROSITE" id="PS51186"/>
    </source>
</evidence>
<dbReference type="CDD" id="cd04301">
    <property type="entry name" value="NAT_SF"/>
    <property type="match status" value="1"/>
</dbReference>
<sequence>MKISMDNIFQQGTIFKNEKDKTIYLTPDEPLVYDTNKWEYKYLPSITEFKQHVLKQAKLHQQQGSEHLAFVFPENVLLSDTWINLLERTGFELGLMELYAIEAKDFPQSNNTDIDIQFVSSESIEDYIQIYRTFALPYGNAYANESIQLLRASYGIDNKERLIAYKAGQPVGILDIIVSDNTIEIDGFGVLPNFQRQGIGTVMQSFVARYAGEKPMILIADGEDTAKDMYIKQGYQFISFRYQIVKETIEDSDIQL</sequence>
<dbReference type="SUPFAM" id="SSF55729">
    <property type="entry name" value="Acyl-CoA N-acyltransferases (Nat)"/>
    <property type="match status" value="1"/>
</dbReference>
<protein>
    <submittedName>
        <fullName evidence="2">Acetyltransferase</fullName>
    </submittedName>
</protein>
<dbReference type="InterPro" id="IPR040549">
    <property type="entry name" value="DUF5613"/>
</dbReference>
<keyword evidence="3" id="KW-1185">Reference proteome</keyword>
<proteinExistence type="predicted"/>
<name>A0ABQ0Y2S3_STAGA</name>
<reference evidence="2 3" key="1">
    <citation type="submission" date="2019-07" db="EMBL/GenBank/DDBJ databases">
        <title>Whole genome shotgun sequence of Staphylococcus gallinarum NBRC 109767.</title>
        <authorList>
            <person name="Hosoyama A."/>
            <person name="Uohara A."/>
            <person name="Ohji S."/>
            <person name="Ichikawa N."/>
        </authorList>
    </citation>
    <scope>NUCLEOTIDE SEQUENCE [LARGE SCALE GENOMIC DNA]</scope>
    <source>
        <strain evidence="2 3">NBRC 109767</strain>
    </source>
</reference>
<dbReference type="Proteomes" id="UP000321057">
    <property type="component" value="Unassembled WGS sequence"/>
</dbReference>
<evidence type="ECO:0000313" key="3">
    <source>
        <dbReference type="Proteomes" id="UP000321057"/>
    </source>
</evidence>
<accession>A0ABQ0Y2S3</accession>
<organism evidence="2 3">
    <name type="scientific">Staphylococcus gallinarum</name>
    <dbReference type="NCBI Taxonomy" id="1293"/>
    <lineage>
        <taxon>Bacteria</taxon>
        <taxon>Bacillati</taxon>
        <taxon>Bacillota</taxon>
        <taxon>Bacilli</taxon>
        <taxon>Bacillales</taxon>
        <taxon>Staphylococcaceae</taxon>
        <taxon>Staphylococcus</taxon>
    </lineage>
</organism>
<dbReference type="InterPro" id="IPR000182">
    <property type="entry name" value="GNAT_dom"/>
</dbReference>
<comment type="caution">
    <text evidence="2">The sequence shown here is derived from an EMBL/GenBank/DDBJ whole genome shotgun (WGS) entry which is preliminary data.</text>
</comment>
<dbReference type="Pfam" id="PF00583">
    <property type="entry name" value="Acetyltransf_1"/>
    <property type="match status" value="1"/>
</dbReference>
<dbReference type="EMBL" id="BKAX01000004">
    <property type="protein sequence ID" value="GEQ05705.1"/>
    <property type="molecule type" value="Genomic_DNA"/>
</dbReference>
<dbReference type="PROSITE" id="PS51186">
    <property type="entry name" value="GNAT"/>
    <property type="match status" value="1"/>
</dbReference>
<evidence type="ECO:0000313" key="2">
    <source>
        <dbReference type="EMBL" id="GEQ05705.1"/>
    </source>
</evidence>
<dbReference type="Gene3D" id="3.40.630.30">
    <property type="match status" value="1"/>
</dbReference>
<feature type="domain" description="N-acetyltransferase" evidence="1">
    <location>
        <begin position="114"/>
        <end position="256"/>
    </location>
</feature>
<dbReference type="InterPro" id="IPR016181">
    <property type="entry name" value="Acyl_CoA_acyltransferase"/>
</dbReference>
<gene>
    <name evidence="2" type="ORF">SGA02_15330</name>
</gene>